<dbReference type="EMBL" id="AAZO01007056">
    <property type="status" value="NOT_ANNOTATED_CDS"/>
    <property type="molecule type" value="Genomic_DNA"/>
</dbReference>
<feature type="transmembrane region" description="Helical" evidence="7">
    <location>
        <begin position="225"/>
        <end position="246"/>
    </location>
</feature>
<dbReference type="PANTHER" id="PTHR13353:SF5">
    <property type="entry name" value="TRANSMEMBRANE PROTEIN 19"/>
    <property type="match status" value="1"/>
</dbReference>
<protein>
    <recommendedName>
        <fullName evidence="3">Transmembrane protein 19</fullName>
    </recommendedName>
</protein>
<evidence type="ECO:0000256" key="1">
    <source>
        <dbReference type="ARBA" id="ARBA00004141"/>
    </source>
</evidence>
<evidence type="ECO:0000256" key="5">
    <source>
        <dbReference type="ARBA" id="ARBA00022989"/>
    </source>
</evidence>
<keyword evidence="5 7" id="KW-1133">Transmembrane helix</keyword>
<evidence type="ECO:0000256" key="3">
    <source>
        <dbReference type="ARBA" id="ARBA00014258"/>
    </source>
</evidence>
<keyword evidence="6 7" id="KW-0472">Membrane</keyword>
<dbReference type="eggNOG" id="KOG4491">
    <property type="taxonomic scope" value="Eukaryota"/>
</dbReference>
<evidence type="ECO:0000313" key="10">
    <source>
        <dbReference type="Proteomes" id="UP000009046"/>
    </source>
</evidence>
<dbReference type="GeneID" id="8232208"/>
<evidence type="ECO:0000256" key="7">
    <source>
        <dbReference type="SAM" id="Phobius"/>
    </source>
</evidence>
<organism>
    <name type="scientific">Pediculus humanus subsp. corporis</name>
    <name type="common">Body louse</name>
    <dbReference type="NCBI Taxonomy" id="121224"/>
    <lineage>
        <taxon>Eukaryota</taxon>
        <taxon>Metazoa</taxon>
        <taxon>Ecdysozoa</taxon>
        <taxon>Arthropoda</taxon>
        <taxon>Hexapoda</taxon>
        <taxon>Insecta</taxon>
        <taxon>Pterygota</taxon>
        <taxon>Neoptera</taxon>
        <taxon>Paraneoptera</taxon>
        <taxon>Psocodea</taxon>
        <taxon>Troctomorpha</taxon>
        <taxon>Phthiraptera</taxon>
        <taxon>Anoplura</taxon>
        <taxon>Pediculidae</taxon>
        <taxon>Pediculus</taxon>
    </lineage>
</organism>
<dbReference type="InterPro" id="IPR002794">
    <property type="entry name" value="DUF92_TMEM19"/>
</dbReference>
<proteinExistence type="inferred from homology"/>
<dbReference type="InParanoid" id="E0W1N2"/>
<evidence type="ECO:0000256" key="2">
    <source>
        <dbReference type="ARBA" id="ARBA00009012"/>
    </source>
</evidence>
<reference evidence="8" key="2">
    <citation type="submission" date="2007-04" db="EMBL/GenBank/DDBJ databases">
        <title>The genome of the human body louse.</title>
        <authorList>
            <consortium name="The Human Body Louse Genome Consortium"/>
            <person name="Kirkness E."/>
            <person name="Walenz B."/>
            <person name="Hass B."/>
            <person name="Bruggner R."/>
            <person name="Strausberg R."/>
        </authorList>
    </citation>
    <scope>NUCLEOTIDE SEQUENCE</scope>
    <source>
        <strain evidence="8">USDA</strain>
    </source>
</reference>
<dbReference type="Proteomes" id="UP000009046">
    <property type="component" value="Unassembled WGS sequence"/>
</dbReference>
<evidence type="ECO:0000256" key="4">
    <source>
        <dbReference type="ARBA" id="ARBA00022692"/>
    </source>
</evidence>
<keyword evidence="10" id="KW-1185">Reference proteome</keyword>
<feature type="transmembrane region" description="Helical" evidence="7">
    <location>
        <begin position="266"/>
        <end position="288"/>
    </location>
</feature>
<dbReference type="KEGG" id="phu:Phum_PHUM579680"/>
<dbReference type="VEuPathDB" id="VectorBase:PHUM579680"/>
<dbReference type="PANTHER" id="PTHR13353">
    <property type="entry name" value="TRANSMEMBRANE PROTEIN 19"/>
    <property type="match status" value="1"/>
</dbReference>
<comment type="subcellular location">
    <subcellularLocation>
        <location evidence="1">Membrane</location>
        <topology evidence="1">Multi-pass membrane protein</topology>
    </subcellularLocation>
</comment>
<dbReference type="RefSeq" id="XP_002432276.1">
    <property type="nucleotide sequence ID" value="XM_002432231.1"/>
</dbReference>
<dbReference type="CTD" id="8232208"/>
<comment type="similarity">
    <text evidence="2">Belongs to the TMEM19 family.</text>
</comment>
<accession>E0W1N2</accession>
<feature type="transmembrane region" description="Helical" evidence="7">
    <location>
        <begin position="141"/>
        <end position="160"/>
    </location>
</feature>
<dbReference type="AlphaFoldDB" id="E0W1N2"/>
<evidence type="ECO:0000256" key="6">
    <source>
        <dbReference type="ARBA" id="ARBA00023136"/>
    </source>
</evidence>
<feature type="transmembrane region" description="Helical" evidence="7">
    <location>
        <begin position="62"/>
        <end position="79"/>
    </location>
</feature>
<dbReference type="GO" id="GO:0016020">
    <property type="term" value="C:membrane"/>
    <property type="evidence" value="ECO:0007669"/>
    <property type="project" value="UniProtKB-SubCell"/>
</dbReference>
<name>E0W1N2_PEDHC</name>
<feature type="transmembrane region" description="Helical" evidence="7">
    <location>
        <begin position="91"/>
        <end position="113"/>
    </location>
</feature>
<reference evidence="9" key="3">
    <citation type="submission" date="2020-05" db="UniProtKB">
        <authorList>
            <consortium name="EnsemblMetazoa"/>
        </authorList>
    </citation>
    <scope>IDENTIFICATION</scope>
    <source>
        <strain evidence="9">USDA</strain>
    </source>
</reference>
<dbReference type="FunCoup" id="E0W1N2">
    <property type="interactions" value="285"/>
</dbReference>
<dbReference type="OMA" id="MSSFACC"/>
<dbReference type="HOGENOM" id="CLU_036918_3_1_1"/>
<evidence type="ECO:0000313" key="8">
    <source>
        <dbReference type="EMBL" id="EEB19538.1"/>
    </source>
</evidence>
<evidence type="ECO:0000313" key="9">
    <source>
        <dbReference type="EnsemblMetazoa" id="PHUM579680-PA"/>
    </source>
</evidence>
<dbReference type="EnsemblMetazoa" id="PHUM579680-RA">
    <property type="protein sequence ID" value="PHUM579680-PA"/>
    <property type="gene ID" value="PHUM579680"/>
</dbReference>
<gene>
    <name evidence="9" type="primary">8232208</name>
    <name evidence="8" type="ORF">Phum_PHUM579680</name>
</gene>
<dbReference type="EMBL" id="DS235872">
    <property type="protein sequence ID" value="EEB19538.1"/>
    <property type="molecule type" value="Genomic_DNA"/>
</dbReference>
<sequence length="343" mass="37234">MGKEEIGVKHETEPSKLLSLFPVLLGMIAIPLALTFWFTNIWLFHLPYKGEDEMEHIPPTRWLASISIPIIVAVLGFRNKSINKSGAISGLIVGFFITLSSYCFLACLMTFFITGSKVTKIKSKEKRKFEKNFKEGGERNWIQVICNGGMATFLAILYLLDYGSGELAINFSTNYRASWLSIGILGVFACSNGDTWASELGTVFGGQPFLITSFKPVPKGTNGGVTLFGLFVSFLGGIFIGLSYYLSLLYCVDGNLLSKGPAQWPLILIGGFAGLLGSLIDSFLGATLQFSGIEKSSGCIVEHSGDGIIPITGNQILDNQSVNLLSTIIMGYLTPVCAKIFLI</sequence>
<keyword evidence="4 7" id="KW-0812">Transmembrane</keyword>
<feature type="transmembrane region" description="Helical" evidence="7">
    <location>
        <begin position="20"/>
        <end position="42"/>
    </location>
</feature>
<dbReference type="OrthoDB" id="30881at2759"/>
<dbReference type="Pfam" id="PF01940">
    <property type="entry name" value="DUF92"/>
    <property type="match status" value="1"/>
</dbReference>
<reference evidence="8" key="1">
    <citation type="submission" date="2007-04" db="EMBL/GenBank/DDBJ databases">
        <title>Annotation of Pediculus humanus corporis strain USDA.</title>
        <authorList>
            <person name="Kirkness E."/>
            <person name="Hannick L."/>
            <person name="Hass B."/>
            <person name="Bruggner R."/>
            <person name="Lawson D."/>
            <person name="Bidwell S."/>
            <person name="Joardar V."/>
            <person name="Caler E."/>
            <person name="Walenz B."/>
            <person name="Inman J."/>
            <person name="Schobel S."/>
            <person name="Galinsky K."/>
            <person name="Amedeo P."/>
            <person name="Strausberg R."/>
        </authorList>
    </citation>
    <scope>NUCLEOTIDE SEQUENCE</scope>
    <source>
        <strain evidence="8">USDA</strain>
    </source>
</reference>
<dbReference type="STRING" id="121224.E0W1N2"/>